<feature type="domain" description="EF-hand" evidence="6">
    <location>
        <begin position="105"/>
        <end position="140"/>
    </location>
</feature>
<evidence type="ECO:0000313" key="8">
    <source>
        <dbReference type="Proteomes" id="UP001474421"/>
    </source>
</evidence>
<dbReference type="SMART" id="SM00054">
    <property type="entry name" value="EFh"/>
    <property type="match status" value="4"/>
</dbReference>
<dbReference type="EMBL" id="JAOTOJ010000013">
    <property type="protein sequence ID" value="KAK9393672.1"/>
    <property type="molecule type" value="Genomic_DNA"/>
</dbReference>
<keyword evidence="4" id="KW-0677">Repeat</keyword>
<feature type="domain" description="EF-hand" evidence="6">
    <location>
        <begin position="69"/>
        <end position="104"/>
    </location>
</feature>
<dbReference type="InterPro" id="IPR011992">
    <property type="entry name" value="EF-hand-dom_pair"/>
</dbReference>
<name>A0AAW1AX19_CROAD</name>
<keyword evidence="5" id="KW-0106">Calcium</keyword>
<reference evidence="7 8" key="1">
    <citation type="journal article" date="2024" name="Proc. Natl. Acad. Sci. U.S.A.">
        <title>The genetic regulatory architecture and epigenomic basis for age-related changes in rattlesnake venom.</title>
        <authorList>
            <person name="Hogan M.P."/>
            <person name="Holding M.L."/>
            <person name="Nystrom G.S."/>
            <person name="Colston T.J."/>
            <person name="Bartlett D.A."/>
            <person name="Mason A.J."/>
            <person name="Ellsworth S.A."/>
            <person name="Rautsaw R.M."/>
            <person name="Lawrence K.C."/>
            <person name="Strickland J.L."/>
            <person name="He B."/>
            <person name="Fraser P."/>
            <person name="Margres M.J."/>
            <person name="Gilbert D.M."/>
            <person name="Gibbs H.L."/>
            <person name="Parkinson C.L."/>
            <person name="Rokyta D.R."/>
        </authorList>
    </citation>
    <scope>NUCLEOTIDE SEQUENCE [LARGE SCALE GENOMIC DNA]</scope>
    <source>
        <strain evidence="7">DRR0105</strain>
    </source>
</reference>
<dbReference type="InterPro" id="IPR018247">
    <property type="entry name" value="EF_Hand_1_Ca_BS"/>
</dbReference>
<comment type="function">
    <text evidence="1">May be involved in the cellular control mechanism of the secretion of toxins from the gland into the venom.</text>
</comment>
<dbReference type="AlphaFoldDB" id="A0AAW1AX19"/>
<dbReference type="PANTHER" id="PTHR23048">
    <property type="entry name" value="MYOSIN LIGHT CHAIN 1, 3"/>
    <property type="match status" value="1"/>
</dbReference>
<gene>
    <name evidence="7" type="ORF">NXF25_016124</name>
</gene>
<dbReference type="Pfam" id="PF13499">
    <property type="entry name" value="EF-hand_7"/>
    <property type="match status" value="2"/>
</dbReference>
<dbReference type="InterPro" id="IPR002048">
    <property type="entry name" value="EF_hand_dom"/>
</dbReference>
<evidence type="ECO:0000256" key="5">
    <source>
        <dbReference type="ARBA" id="ARBA00022837"/>
    </source>
</evidence>
<keyword evidence="8" id="KW-1185">Reference proteome</keyword>
<dbReference type="SUPFAM" id="SSF47473">
    <property type="entry name" value="EF-hand"/>
    <property type="match status" value="1"/>
</dbReference>
<accession>A0AAW1AX19</accession>
<evidence type="ECO:0000259" key="6">
    <source>
        <dbReference type="PROSITE" id="PS50222"/>
    </source>
</evidence>
<keyword evidence="3" id="KW-0479">Metal-binding</keyword>
<evidence type="ECO:0000313" key="7">
    <source>
        <dbReference type="EMBL" id="KAK9393672.1"/>
    </source>
</evidence>
<evidence type="ECO:0000256" key="4">
    <source>
        <dbReference type="ARBA" id="ARBA00022737"/>
    </source>
</evidence>
<dbReference type="FunFam" id="1.10.238.10:FF:000178">
    <property type="entry name" value="Calmodulin-2 A"/>
    <property type="match status" value="1"/>
</dbReference>
<sequence>MKTLARLWIFSRRRRLLPGGGGAARGGRAVAQGTPVVAEKRTMAHRAKGAAAAALPRGKLGPKLELSAAHKQQMREAFDLLDADGTGTIDVQDLKVSIRALGFDPPKEELRRLVAEVDKEGAGKIGFDAFYSVMAQKMSETDSQEDVLKAFQLFVDNDSGRIAFGNLKRIAAEIGETPTDEELQEMIDAADLDGDGQVSEQEFLRVLRRRDF</sequence>
<dbReference type="Gene3D" id="1.10.238.10">
    <property type="entry name" value="EF-hand"/>
    <property type="match status" value="2"/>
</dbReference>
<comment type="caution">
    <text evidence="7">The sequence shown here is derived from an EMBL/GenBank/DDBJ whole genome shotgun (WGS) entry which is preliminary data.</text>
</comment>
<feature type="domain" description="EF-hand" evidence="6">
    <location>
        <begin position="178"/>
        <end position="212"/>
    </location>
</feature>
<dbReference type="Proteomes" id="UP001474421">
    <property type="component" value="Unassembled WGS sequence"/>
</dbReference>
<organism evidence="7 8">
    <name type="scientific">Crotalus adamanteus</name>
    <name type="common">Eastern diamondback rattlesnake</name>
    <dbReference type="NCBI Taxonomy" id="8729"/>
    <lineage>
        <taxon>Eukaryota</taxon>
        <taxon>Metazoa</taxon>
        <taxon>Chordata</taxon>
        <taxon>Craniata</taxon>
        <taxon>Vertebrata</taxon>
        <taxon>Euteleostomi</taxon>
        <taxon>Lepidosauria</taxon>
        <taxon>Squamata</taxon>
        <taxon>Bifurcata</taxon>
        <taxon>Unidentata</taxon>
        <taxon>Episquamata</taxon>
        <taxon>Toxicofera</taxon>
        <taxon>Serpentes</taxon>
        <taxon>Colubroidea</taxon>
        <taxon>Viperidae</taxon>
        <taxon>Crotalinae</taxon>
        <taxon>Crotalus</taxon>
    </lineage>
</organism>
<dbReference type="GO" id="GO:0016460">
    <property type="term" value="C:myosin II complex"/>
    <property type="evidence" value="ECO:0007669"/>
    <property type="project" value="TreeGrafter"/>
</dbReference>
<dbReference type="PANTHER" id="PTHR23048:SF59">
    <property type="entry name" value="EF-HAND SUPERFAMILY PROTEIN"/>
    <property type="match status" value="1"/>
</dbReference>
<proteinExistence type="predicted"/>
<dbReference type="GO" id="GO:0005509">
    <property type="term" value="F:calcium ion binding"/>
    <property type="evidence" value="ECO:0007669"/>
    <property type="project" value="InterPro"/>
</dbReference>
<dbReference type="InterPro" id="IPR050230">
    <property type="entry name" value="CALM/Myosin/TropC-like"/>
</dbReference>
<evidence type="ECO:0000256" key="1">
    <source>
        <dbReference type="ARBA" id="ARBA00002793"/>
    </source>
</evidence>
<evidence type="ECO:0000256" key="2">
    <source>
        <dbReference type="ARBA" id="ARBA00017715"/>
    </source>
</evidence>
<dbReference type="PROSITE" id="PS50222">
    <property type="entry name" value="EF_HAND_2"/>
    <property type="match status" value="3"/>
</dbReference>
<dbReference type="CDD" id="cd00051">
    <property type="entry name" value="EFh"/>
    <property type="match status" value="2"/>
</dbReference>
<protein>
    <recommendedName>
        <fullName evidence="2">Calglandulin</fullName>
    </recommendedName>
</protein>
<dbReference type="PROSITE" id="PS00018">
    <property type="entry name" value="EF_HAND_1"/>
    <property type="match status" value="2"/>
</dbReference>
<evidence type="ECO:0000256" key="3">
    <source>
        <dbReference type="ARBA" id="ARBA00022723"/>
    </source>
</evidence>